<dbReference type="Pfam" id="PF17667">
    <property type="entry name" value="Pkinase_fungal"/>
    <property type="match status" value="1"/>
</dbReference>
<feature type="compositionally biased region" description="Low complexity" evidence="1">
    <location>
        <begin position="378"/>
        <end position="390"/>
    </location>
</feature>
<feature type="domain" description="Fungal-type protein kinase" evidence="2">
    <location>
        <begin position="137"/>
        <end position="567"/>
    </location>
</feature>
<feature type="compositionally biased region" description="Basic and acidic residues" evidence="1">
    <location>
        <begin position="683"/>
        <end position="699"/>
    </location>
</feature>
<reference evidence="3" key="1">
    <citation type="journal article" date="2018" name="Genome Biol. Evol.">
        <title>Genomics and development of Lentinus tigrinus, a white-rot wood-decaying mushroom with dimorphic fruiting bodies.</title>
        <authorList>
            <person name="Wu B."/>
            <person name="Xu Z."/>
            <person name="Knudson A."/>
            <person name="Carlson A."/>
            <person name="Chen N."/>
            <person name="Kovaka S."/>
            <person name="LaButti K."/>
            <person name="Lipzen A."/>
            <person name="Pennachio C."/>
            <person name="Riley R."/>
            <person name="Schakwitz W."/>
            <person name="Umezawa K."/>
            <person name="Ohm R.A."/>
            <person name="Grigoriev I.V."/>
            <person name="Nagy L.G."/>
            <person name="Gibbons J."/>
            <person name="Hibbett D."/>
        </authorList>
    </citation>
    <scope>NUCLEOTIDE SEQUENCE [LARGE SCALE GENOMIC DNA]</scope>
    <source>
        <strain evidence="3">ALCF2SS1-6</strain>
    </source>
</reference>
<dbReference type="GO" id="GO:0004672">
    <property type="term" value="F:protein kinase activity"/>
    <property type="evidence" value="ECO:0007669"/>
    <property type="project" value="InterPro"/>
</dbReference>
<evidence type="ECO:0000313" key="3">
    <source>
        <dbReference type="EMBL" id="RPD55664.1"/>
    </source>
</evidence>
<feature type="compositionally biased region" description="Basic and acidic residues" evidence="1">
    <location>
        <begin position="740"/>
        <end position="750"/>
    </location>
</feature>
<evidence type="ECO:0000259" key="2">
    <source>
        <dbReference type="Pfam" id="PF17667"/>
    </source>
</evidence>
<dbReference type="Gene3D" id="1.10.510.10">
    <property type="entry name" value="Transferase(Phosphotransferase) domain 1"/>
    <property type="match status" value="1"/>
</dbReference>
<dbReference type="OrthoDB" id="2755887at2759"/>
<dbReference type="SUPFAM" id="SSF56112">
    <property type="entry name" value="Protein kinase-like (PK-like)"/>
    <property type="match status" value="1"/>
</dbReference>
<evidence type="ECO:0000256" key="1">
    <source>
        <dbReference type="SAM" id="MobiDB-lite"/>
    </source>
</evidence>
<feature type="region of interest" description="Disordered" evidence="1">
    <location>
        <begin position="375"/>
        <end position="415"/>
    </location>
</feature>
<sequence>MGHHLSSDSFIPTFIPEPEGKPKRPPTMTKKLADLIDNASSEKQIAAAWEEWLNHAKGPCPGYRIGLSQDTSALKDKVTGEKDKQGLKVDAALYKEEDVPTDGRPYWETSRLLIEFKRGGGQHDPYDDKTGDGASETRTDVRGQITTYVANAFSLQHRVAMFFLLVNGNHLRVTRWDRSGTVFTESFKYTQERIRLRNVLWNFSRLDAGKQGFDTTAILLIPGSEEYEFMDKLTRDVDGTDISEVEGTIVTKAQEHYTFRFVREAFAKSIAKGIPRYCLTVPVGNKEHHFLVGKATFTATGMTGRGTRGFIAWDVSRKRFAFLKDAWRANYQNVATEGRVLRDLRSTGVENTPTYVCDAELPDVTKTPFIAYREQPVSGSGQSQASGSGASKKRKKTPCRNTSSKASVLPDVDVPITPRQPTLEDFKQERNVTRYFRHYRVVVEEVCLGLEHFTTGKQLISIMRDCVKAHEGAATKTKILHRDISSNNILICPRVEPDEKGVLRVKWRGMLADWELSKPIAGEDDVETARQVVRTGTWQYASAYILDNPEKPVQIADEIESFYHVTLHNALRYLRHTCKSLQYTMFDYFDQYSFEEGQYRCGSNKRDAVVMGVLPRSGPGAYCFLGDDGLRKSQPINVVFTAMLRWFKARYKMLLETPDWKTEDAEMLQKLDEVAEDEAAGEQGDKEQGTTQEKEKRAADSLAVDSDAKFLNSHTKLLSLFDSALSSKFQWPTGDVVGDQLKDEPSKSDEEVNDEIGNSHESGAGDSNENGADEPDADEPKAKRQRSRANTKGKQRVSKQKPIEEEEEPIEEEPPEERMDEKTAEGSRRTVRRTRGTRTSRTTRGSSSRSTSMYNLRRSRG</sequence>
<feature type="compositionally biased region" description="Polar residues" evidence="1">
    <location>
        <begin position="759"/>
        <end position="770"/>
    </location>
</feature>
<organism evidence="3 4">
    <name type="scientific">Lentinus tigrinus ALCF2SS1-6</name>
    <dbReference type="NCBI Taxonomy" id="1328759"/>
    <lineage>
        <taxon>Eukaryota</taxon>
        <taxon>Fungi</taxon>
        <taxon>Dikarya</taxon>
        <taxon>Basidiomycota</taxon>
        <taxon>Agaricomycotina</taxon>
        <taxon>Agaricomycetes</taxon>
        <taxon>Polyporales</taxon>
        <taxon>Polyporaceae</taxon>
        <taxon>Lentinus</taxon>
    </lineage>
</organism>
<dbReference type="InterPro" id="IPR008266">
    <property type="entry name" value="Tyr_kinase_AS"/>
</dbReference>
<feature type="compositionally biased region" description="Acidic residues" evidence="1">
    <location>
        <begin position="804"/>
        <end position="815"/>
    </location>
</feature>
<name>A0A5C2RW85_9APHY</name>
<feature type="compositionally biased region" description="Low complexity" evidence="1">
    <location>
        <begin position="839"/>
        <end position="852"/>
    </location>
</feature>
<dbReference type="InterPro" id="IPR040976">
    <property type="entry name" value="Pkinase_fungal"/>
</dbReference>
<dbReference type="PANTHER" id="PTHR38248">
    <property type="entry name" value="FUNK1 6"/>
    <property type="match status" value="1"/>
</dbReference>
<keyword evidence="4" id="KW-1185">Reference proteome</keyword>
<feature type="region of interest" description="Disordered" evidence="1">
    <location>
        <begin position="676"/>
        <end position="701"/>
    </location>
</feature>
<feature type="compositionally biased region" description="Basic residues" evidence="1">
    <location>
        <begin position="829"/>
        <end position="838"/>
    </location>
</feature>
<dbReference type="InterPro" id="IPR011009">
    <property type="entry name" value="Kinase-like_dom_sf"/>
</dbReference>
<feature type="region of interest" description="Disordered" evidence="1">
    <location>
        <begin position="732"/>
        <end position="861"/>
    </location>
</feature>
<dbReference type="Proteomes" id="UP000313359">
    <property type="component" value="Unassembled WGS sequence"/>
</dbReference>
<proteinExistence type="predicted"/>
<feature type="region of interest" description="Disordered" evidence="1">
    <location>
        <begin position="1"/>
        <end position="26"/>
    </location>
</feature>
<feature type="compositionally biased region" description="Basic residues" evidence="1">
    <location>
        <begin position="783"/>
        <end position="799"/>
    </location>
</feature>
<gene>
    <name evidence="3" type="ORF">L227DRAFT_532829</name>
</gene>
<evidence type="ECO:0000313" key="4">
    <source>
        <dbReference type="Proteomes" id="UP000313359"/>
    </source>
</evidence>
<protein>
    <recommendedName>
        <fullName evidence="2">Fungal-type protein kinase domain-containing protein</fullName>
    </recommendedName>
</protein>
<dbReference type="AlphaFoldDB" id="A0A5C2RW85"/>
<dbReference type="PROSITE" id="PS00109">
    <property type="entry name" value="PROTEIN_KINASE_TYR"/>
    <property type="match status" value="1"/>
</dbReference>
<dbReference type="EMBL" id="ML122293">
    <property type="protein sequence ID" value="RPD55664.1"/>
    <property type="molecule type" value="Genomic_DNA"/>
</dbReference>
<accession>A0A5C2RW85</accession>
<dbReference type="PANTHER" id="PTHR38248:SF2">
    <property type="entry name" value="FUNK1 11"/>
    <property type="match status" value="1"/>
</dbReference>
<feature type="compositionally biased region" description="Basic and acidic residues" evidence="1">
    <location>
        <begin position="816"/>
        <end position="828"/>
    </location>
</feature>